<dbReference type="InterPro" id="IPR003425">
    <property type="entry name" value="CCB3/YggT"/>
</dbReference>
<evidence type="ECO:0000313" key="2">
    <source>
        <dbReference type="EMBL" id="AMT94175.1"/>
    </source>
</evidence>
<keyword evidence="1" id="KW-0472">Membrane</keyword>
<organism evidence="2 3">
    <name type="scientific">Brevibacterium linens</name>
    <dbReference type="NCBI Taxonomy" id="1703"/>
    <lineage>
        <taxon>Bacteria</taxon>
        <taxon>Bacillati</taxon>
        <taxon>Actinomycetota</taxon>
        <taxon>Actinomycetes</taxon>
        <taxon>Micrococcales</taxon>
        <taxon>Brevibacteriaceae</taxon>
        <taxon>Brevibacterium</taxon>
    </lineage>
</organism>
<dbReference type="Proteomes" id="UP000075950">
    <property type="component" value="Chromosome"/>
</dbReference>
<sequence>MAIIFYILGTALSLYVYVLLARVVLDLVQVFSRDWRPTGFLLVLAEIVYTLTDPPLKLLRKIIPPLRLGQVSLDLGFIVLLIGIQIIASVFFNLSHASA</sequence>
<name>A0A142NN16_BRELN</name>
<dbReference type="EMBL" id="CP014869">
    <property type="protein sequence ID" value="AMT94175.1"/>
    <property type="molecule type" value="Genomic_DNA"/>
</dbReference>
<protein>
    <recommendedName>
        <fullName evidence="4">YggT family protein</fullName>
    </recommendedName>
</protein>
<feature type="transmembrane region" description="Helical" evidence="1">
    <location>
        <begin position="72"/>
        <end position="94"/>
    </location>
</feature>
<accession>A0A142NN16</accession>
<dbReference type="RefSeq" id="WP_062243070.1">
    <property type="nucleotide sequence ID" value="NZ_CP014869.1"/>
</dbReference>
<dbReference type="KEGG" id="bly:A2T55_10605"/>
<evidence type="ECO:0008006" key="4">
    <source>
        <dbReference type="Google" id="ProtNLM"/>
    </source>
</evidence>
<proteinExistence type="predicted"/>
<dbReference type="AlphaFoldDB" id="A0A142NN16"/>
<dbReference type="Pfam" id="PF02325">
    <property type="entry name" value="CCB3_YggT"/>
    <property type="match status" value="1"/>
</dbReference>
<gene>
    <name evidence="2" type="ORF">A2T55_10605</name>
</gene>
<dbReference type="GO" id="GO:0016020">
    <property type="term" value="C:membrane"/>
    <property type="evidence" value="ECO:0007669"/>
    <property type="project" value="InterPro"/>
</dbReference>
<keyword evidence="1" id="KW-1133">Transmembrane helix</keyword>
<evidence type="ECO:0000256" key="1">
    <source>
        <dbReference type="SAM" id="Phobius"/>
    </source>
</evidence>
<feature type="transmembrane region" description="Helical" evidence="1">
    <location>
        <begin position="6"/>
        <end position="28"/>
    </location>
</feature>
<evidence type="ECO:0000313" key="3">
    <source>
        <dbReference type="Proteomes" id="UP000075950"/>
    </source>
</evidence>
<keyword evidence="1" id="KW-0812">Transmembrane</keyword>
<reference evidence="3" key="1">
    <citation type="submission" date="2016-03" db="EMBL/GenBank/DDBJ databases">
        <authorList>
            <person name="Ploux O."/>
        </authorList>
    </citation>
    <scope>NUCLEOTIDE SEQUENCE [LARGE SCALE GENOMIC DNA]</scope>
    <source>
        <strain evidence="3">BS258</strain>
    </source>
</reference>